<proteinExistence type="predicted"/>
<feature type="domain" description="HTH cro/C1-type" evidence="1">
    <location>
        <begin position="7"/>
        <end position="62"/>
    </location>
</feature>
<dbReference type="InterPro" id="IPR010982">
    <property type="entry name" value="Lambda_DNA-bd_dom_sf"/>
</dbReference>
<dbReference type="SMART" id="SM00530">
    <property type="entry name" value="HTH_XRE"/>
    <property type="match status" value="1"/>
</dbReference>
<evidence type="ECO:0000259" key="1">
    <source>
        <dbReference type="PROSITE" id="PS50943"/>
    </source>
</evidence>
<gene>
    <name evidence="2" type="ORF">G9403_09935</name>
</gene>
<comment type="caution">
    <text evidence="2">The sequence shown here is derived from an EMBL/GenBank/DDBJ whole genome shotgun (WGS) entry which is preliminary data.</text>
</comment>
<reference evidence="2 3" key="1">
    <citation type="submission" date="2020-03" db="EMBL/GenBank/DDBJ databases">
        <title>Comparative genomics of Weissella paramesenteroides.</title>
        <authorList>
            <person name="Kant R."/>
            <person name="Takala T."/>
            <person name="Saris P."/>
        </authorList>
    </citation>
    <scope>NUCLEOTIDE SEQUENCE [LARGE SCALE GENOMIC DNA]</scope>
    <source>
        <strain evidence="2 3">SJ27-4</strain>
    </source>
</reference>
<evidence type="ECO:0000313" key="2">
    <source>
        <dbReference type="EMBL" id="MDF8371939.1"/>
    </source>
</evidence>
<dbReference type="SUPFAM" id="SSF47413">
    <property type="entry name" value="lambda repressor-like DNA-binding domains"/>
    <property type="match status" value="1"/>
</dbReference>
<dbReference type="InterPro" id="IPR001387">
    <property type="entry name" value="Cro/C1-type_HTH"/>
</dbReference>
<dbReference type="RefSeq" id="WP_277362558.1">
    <property type="nucleotide sequence ID" value="NZ_JAANXN010000016.1"/>
</dbReference>
<dbReference type="AlphaFoldDB" id="A0ABD4XKW7"/>
<dbReference type="EMBL" id="JAANXN010000016">
    <property type="protein sequence ID" value="MDF8371939.1"/>
    <property type="molecule type" value="Genomic_DNA"/>
</dbReference>
<organism evidence="2 3">
    <name type="scientific">Weissella paramesenteroides</name>
    <name type="common">Leuconostoc paramesenteroides</name>
    <dbReference type="NCBI Taxonomy" id="1249"/>
    <lineage>
        <taxon>Bacteria</taxon>
        <taxon>Bacillati</taxon>
        <taxon>Bacillota</taxon>
        <taxon>Bacilli</taxon>
        <taxon>Lactobacillales</taxon>
        <taxon>Lactobacillaceae</taxon>
        <taxon>Weissella</taxon>
    </lineage>
</organism>
<dbReference type="Proteomes" id="UP001215461">
    <property type="component" value="Unassembled WGS sequence"/>
</dbReference>
<name>A0ABD4XKW7_WEIPA</name>
<dbReference type="Pfam" id="PF01381">
    <property type="entry name" value="HTH_3"/>
    <property type="match status" value="1"/>
</dbReference>
<sequence length="68" mass="7977">MELAKIINDRVKELNLSYYRLSKISGVPLNTLYSIKNGVRKLLTLRNTIKIFDALELDLNELKKIDWK</sequence>
<accession>A0ABD4XKW7</accession>
<dbReference type="PROSITE" id="PS50943">
    <property type="entry name" value="HTH_CROC1"/>
    <property type="match status" value="1"/>
</dbReference>
<evidence type="ECO:0000313" key="3">
    <source>
        <dbReference type="Proteomes" id="UP001215461"/>
    </source>
</evidence>
<dbReference type="Gene3D" id="1.10.260.40">
    <property type="entry name" value="lambda repressor-like DNA-binding domains"/>
    <property type="match status" value="1"/>
</dbReference>
<protein>
    <submittedName>
        <fullName evidence="2">XRE family transcriptional regulator</fullName>
    </submittedName>
</protein>